<dbReference type="Bgee" id="ENSELUG00000024476">
    <property type="expression patterns" value="Expressed in spleen and 15 other cell types or tissues"/>
</dbReference>
<dbReference type="AlphaFoldDB" id="A0A3P8ZBK5"/>
<keyword evidence="2" id="KW-1185">Reference proteome</keyword>
<dbReference type="OMA" id="MTCEDRR"/>
<protein>
    <submittedName>
        <fullName evidence="1">Uncharacterized protein</fullName>
    </submittedName>
</protein>
<sequence>MACTDTEEIKTDFLQYEKTEDKVEYLKQVTETVSKHCNASIPLRKPEGSEWKIGGQDVTCYSEDDGTVKEWGIFYLPEIVKMEILGAVENLPFPTECGQLVIMLCEDRHVYAYDGEEMHLVASSLKDLFDSGLQYPGFSIYYRGECFKDMVRIQKLEKEHQELLKTLQQRLKLIQSPQASGGQVEDVGSVSMWKRMLKMFVQKTI</sequence>
<accession>A0A3P8ZBK5</accession>
<dbReference type="Pfam" id="PF02393">
    <property type="entry name" value="US22"/>
    <property type="match status" value="1"/>
</dbReference>
<evidence type="ECO:0000313" key="2">
    <source>
        <dbReference type="Proteomes" id="UP000265140"/>
    </source>
</evidence>
<name>A0A3P8ZBK5_ESOLU</name>
<reference evidence="1" key="4">
    <citation type="submission" date="2025-09" db="UniProtKB">
        <authorList>
            <consortium name="Ensembl"/>
        </authorList>
    </citation>
    <scope>IDENTIFICATION</scope>
</reference>
<organism evidence="1 2">
    <name type="scientific">Esox lucius</name>
    <name type="common">Northern pike</name>
    <dbReference type="NCBI Taxonomy" id="8010"/>
    <lineage>
        <taxon>Eukaryota</taxon>
        <taxon>Metazoa</taxon>
        <taxon>Chordata</taxon>
        <taxon>Craniata</taxon>
        <taxon>Vertebrata</taxon>
        <taxon>Euteleostomi</taxon>
        <taxon>Actinopterygii</taxon>
        <taxon>Neopterygii</taxon>
        <taxon>Teleostei</taxon>
        <taxon>Protacanthopterygii</taxon>
        <taxon>Esociformes</taxon>
        <taxon>Esocidae</taxon>
        <taxon>Esox</taxon>
    </lineage>
</organism>
<dbReference type="Ensembl" id="ENSELUT00000037601.3">
    <property type="protein sequence ID" value="ENSELUP00000025828.2"/>
    <property type="gene ID" value="ENSELUG00000024476.3"/>
</dbReference>
<dbReference type="GeneTree" id="ENSGT00390000001663"/>
<proteinExistence type="predicted"/>
<reference evidence="1" key="3">
    <citation type="submission" date="2025-08" db="UniProtKB">
        <authorList>
            <consortium name="Ensembl"/>
        </authorList>
    </citation>
    <scope>IDENTIFICATION</scope>
</reference>
<reference evidence="2" key="1">
    <citation type="journal article" date="2014" name="PLoS ONE">
        <title>The genome and linkage map of the northern pike (Esox lucius): conserved synteny revealed between the salmonid sister group and the Neoteleostei.</title>
        <authorList>
            <person name="Rondeau E.B."/>
            <person name="Minkley D.R."/>
            <person name="Leong J.S."/>
            <person name="Messmer A.M."/>
            <person name="Jantzen J.R."/>
            <person name="von Schalburg K.R."/>
            <person name="Lemon C."/>
            <person name="Bird N.H."/>
            <person name="Koop B.F."/>
        </authorList>
    </citation>
    <scope>NUCLEOTIDE SEQUENCE</scope>
</reference>
<reference evidence="1" key="2">
    <citation type="submission" date="2020-02" db="EMBL/GenBank/DDBJ databases">
        <title>Esox lucius (northern pike) genome, fEsoLuc1, primary haplotype.</title>
        <authorList>
            <person name="Myers G."/>
            <person name="Karagic N."/>
            <person name="Meyer A."/>
            <person name="Pippel M."/>
            <person name="Reichard M."/>
            <person name="Winkler S."/>
            <person name="Tracey A."/>
            <person name="Sims Y."/>
            <person name="Howe K."/>
            <person name="Rhie A."/>
            <person name="Formenti G."/>
            <person name="Durbin R."/>
            <person name="Fedrigo O."/>
            <person name="Jarvis E.D."/>
        </authorList>
    </citation>
    <scope>NUCLEOTIDE SEQUENCE [LARGE SCALE GENOMIC DNA]</scope>
</reference>
<dbReference type="Proteomes" id="UP000265140">
    <property type="component" value="Chromosome 10"/>
</dbReference>
<dbReference type="InParanoid" id="A0A3P8ZBK5"/>
<evidence type="ECO:0000313" key="1">
    <source>
        <dbReference type="Ensembl" id="ENSELUP00000025828.2"/>
    </source>
</evidence>
<dbReference type="InterPro" id="IPR003360">
    <property type="entry name" value="US22-like"/>
</dbReference>